<dbReference type="InterPro" id="IPR006287">
    <property type="entry name" value="DJ-1"/>
</dbReference>
<dbReference type="GO" id="GO:0005737">
    <property type="term" value="C:cytoplasm"/>
    <property type="evidence" value="ECO:0007669"/>
    <property type="project" value="TreeGrafter"/>
</dbReference>
<gene>
    <name evidence="2" type="ORF">PM10SUCC1_17380</name>
</gene>
<evidence type="ECO:0000259" key="1">
    <source>
        <dbReference type="Pfam" id="PF01965"/>
    </source>
</evidence>
<proteinExistence type="predicted"/>
<dbReference type="NCBIfam" id="TIGR01383">
    <property type="entry name" value="not_thiJ"/>
    <property type="match status" value="1"/>
</dbReference>
<dbReference type="RefSeq" id="WP_281835223.1">
    <property type="nucleotide sequence ID" value="NZ_BSDY01000007.1"/>
</dbReference>
<name>A0A9W6LMV5_9FUSO</name>
<dbReference type="CDD" id="cd03135">
    <property type="entry name" value="GATase1_DJ-1"/>
    <property type="match status" value="1"/>
</dbReference>
<dbReference type="Gene3D" id="3.40.50.880">
    <property type="match status" value="1"/>
</dbReference>
<evidence type="ECO:0000313" key="2">
    <source>
        <dbReference type="EMBL" id="GLI56224.1"/>
    </source>
</evidence>
<dbReference type="InterPro" id="IPR029062">
    <property type="entry name" value="Class_I_gatase-like"/>
</dbReference>
<dbReference type="EMBL" id="BSDY01000007">
    <property type="protein sequence ID" value="GLI56224.1"/>
    <property type="molecule type" value="Genomic_DNA"/>
</dbReference>
<feature type="domain" description="DJ-1/PfpI" evidence="1">
    <location>
        <begin position="2"/>
        <end position="162"/>
    </location>
</feature>
<dbReference type="AlphaFoldDB" id="A0A9W6LMV5"/>
<evidence type="ECO:0000313" key="3">
    <source>
        <dbReference type="Proteomes" id="UP001144471"/>
    </source>
</evidence>
<dbReference type="Pfam" id="PF01965">
    <property type="entry name" value="DJ-1_PfpI"/>
    <property type="match status" value="1"/>
</dbReference>
<sequence length="182" mass="19799">MKRAYVVLAEGFELIEAMTPVDVLKRCGVDVETLSIGEKLEVTSSQGVTVRADRFFEDEKFRDGDLLVLPGGYPGYENIGKHLGVMDLAKYYLEEGKVLGAICGAPSALAKAGLLKGRRVTSHFTVRELLGEVDYVDEKVVVDENLITSTGAGRSLEFSLALGEALTSREVLEKVKKGMTLL</sequence>
<dbReference type="SUPFAM" id="SSF52317">
    <property type="entry name" value="Class I glutamine amidotransferase-like"/>
    <property type="match status" value="1"/>
</dbReference>
<dbReference type="InterPro" id="IPR002818">
    <property type="entry name" value="DJ-1/PfpI"/>
</dbReference>
<keyword evidence="3" id="KW-1185">Reference proteome</keyword>
<dbReference type="PANTHER" id="PTHR48094:SF12">
    <property type="entry name" value="PARKINSON DISEASE PROTEIN 7 HOMOLOG"/>
    <property type="match status" value="1"/>
</dbReference>
<organism evidence="2 3">
    <name type="scientific">Propionigenium maris DSM 9537</name>
    <dbReference type="NCBI Taxonomy" id="1123000"/>
    <lineage>
        <taxon>Bacteria</taxon>
        <taxon>Fusobacteriati</taxon>
        <taxon>Fusobacteriota</taxon>
        <taxon>Fusobacteriia</taxon>
        <taxon>Fusobacteriales</taxon>
        <taxon>Fusobacteriaceae</taxon>
        <taxon>Propionigenium</taxon>
    </lineage>
</organism>
<protein>
    <submittedName>
        <fullName evidence="2">4-methyl-5(B-hydroxyethyl)-thiazole monophosphate biosynthesis protein</fullName>
    </submittedName>
</protein>
<dbReference type="PANTHER" id="PTHR48094">
    <property type="entry name" value="PROTEIN/NUCLEIC ACID DEGLYCASE DJ-1-RELATED"/>
    <property type="match status" value="1"/>
</dbReference>
<comment type="caution">
    <text evidence="2">The sequence shown here is derived from an EMBL/GenBank/DDBJ whole genome shotgun (WGS) entry which is preliminary data.</text>
</comment>
<dbReference type="InterPro" id="IPR050325">
    <property type="entry name" value="Prot/Nucl_acid_deglycase"/>
</dbReference>
<dbReference type="Proteomes" id="UP001144471">
    <property type="component" value="Unassembled WGS sequence"/>
</dbReference>
<accession>A0A9W6LMV5</accession>
<reference evidence="2" key="1">
    <citation type="submission" date="2022-12" db="EMBL/GenBank/DDBJ databases">
        <title>Reference genome sequencing for broad-spectrum identification of bacterial and archaeal isolates by mass spectrometry.</title>
        <authorList>
            <person name="Sekiguchi Y."/>
            <person name="Tourlousse D.M."/>
        </authorList>
    </citation>
    <scope>NUCLEOTIDE SEQUENCE</scope>
    <source>
        <strain evidence="2">10succ1</strain>
    </source>
</reference>